<name>A0A136Q0X1_9FIRM</name>
<organism evidence="2 3">
    <name type="scientific">Christensenella minuta</name>
    <dbReference type="NCBI Taxonomy" id="626937"/>
    <lineage>
        <taxon>Bacteria</taxon>
        <taxon>Bacillati</taxon>
        <taxon>Bacillota</taxon>
        <taxon>Clostridia</taxon>
        <taxon>Christensenellales</taxon>
        <taxon>Christensenellaceae</taxon>
        <taxon>Christensenella</taxon>
    </lineage>
</organism>
<dbReference type="Pfam" id="PF10105">
    <property type="entry name" value="DUF2344"/>
    <property type="match status" value="1"/>
</dbReference>
<dbReference type="STRING" id="626937.HMPREF3293_02988"/>
<sequence>MKLIIKYSRHGAVKYISHLDMQRTFGRAVRRAGLPAEYSQGFNPHIIMSFASPLSVGYETEGDYLELSLAREMDPRRVKEALNAVLPHELRVLDAHEAAGTKKLMAQNESAAYRIKIHFKNEGDCDKIRNAAEKLRTAQEYAAKDRKGRELDIRPLILEIGMDGDEVRLLLKNASDGALNPAVAANALLLEAGVDAEYSVCRTECYTVENGKRIPFQEYSF</sequence>
<dbReference type="KEGG" id="cmiu:B1H56_08350"/>
<dbReference type="EMBL" id="LSZW01000065">
    <property type="protein sequence ID" value="KXK64333.1"/>
    <property type="molecule type" value="Genomic_DNA"/>
</dbReference>
<protein>
    <submittedName>
        <fullName evidence="2">Radical SAM-linked protein</fullName>
    </submittedName>
</protein>
<dbReference type="RefSeq" id="WP_066523138.1">
    <property type="nucleotide sequence ID" value="NZ_CABMOF010000013.1"/>
</dbReference>
<keyword evidence="3" id="KW-1185">Reference proteome</keyword>
<dbReference type="InterPro" id="IPR018768">
    <property type="entry name" value="DUF2344"/>
</dbReference>
<evidence type="ECO:0000313" key="3">
    <source>
        <dbReference type="Proteomes" id="UP000070366"/>
    </source>
</evidence>
<gene>
    <name evidence="2" type="ORF">HMPREF3293_02988</name>
</gene>
<accession>A0A136Q0X1</accession>
<dbReference type="AlphaFoldDB" id="A0A136Q0X1"/>
<feature type="domain" description="DUF2344" evidence="1">
    <location>
        <begin position="2"/>
        <end position="181"/>
    </location>
</feature>
<dbReference type="NCBIfam" id="TIGR03936">
    <property type="entry name" value="sam_1_link_chp"/>
    <property type="match status" value="1"/>
</dbReference>
<comment type="caution">
    <text evidence="2">The sequence shown here is derived from an EMBL/GenBank/DDBJ whole genome shotgun (WGS) entry which is preliminary data.</text>
</comment>
<evidence type="ECO:0000313" key="2">
    <source>
        <dbReference type="EMBL" id="KXK64333.1"/>
    </source>
</evidence>
<reference evidence="2 3" key="1">
    <citation type="submission" date="2016-02" db="EMBL/GenBank/DDBJ databases">
        <authorList>
            <person name="Wen L."/>
            <person name="He K."/>
            <person name="Yang H."/>
        </authorList>
    </citation>
    <scope>NUCLEOTIDE SEQUENCE [LARGE SCALE GENOMIC DNA]</scope>
    <source>
        <strain evidence="2 3">DSM 22607</strain>
    </source>
</reference>
<dbReference type="OrthoDB" id="9780488at2"/>
<proteinExistence type="predicted"/>
<dbReference type="Proteomes" id="UP000070366">
    <property type="component" value="Unassembled WGS sequence"/>
</dbReference>
<evidence type="ECO:0000259" key="1">
    <source>
        <dbReference type="Pfam" id="PF10105"/>
    </source>
</evidence>